<dbReference type="Proteomes" id="UP001495147">
    <property type="component" value="Unassembled WGS sequence"/>
</dbReference>
<dbReference type="PANTHER" id="PTHR44379">
    <property type="entry name" value="OXIDOREDUCTASE WITH IRON-SULFUR SUBUNIT"/>
    <property type="match status" value="1"/>
</dbReference>
<proteinExistence type="predicted"/>
<feature type="domain" description="2Fe-2S ferredoxin-type" evidence="5">
    <location>
        <begin position="2"/>
        <end position="79"/>
    </location>
</feature>
<dbReference type="SUPFAM" id="SSF47741">
    <property type="entry name" value="CO dehydrogenase ISP C-domain like"/>
    <property type="match status" value="1"/>
</dbReference>
<dbReference type="EMBL" id="JBDPZD010000002">
    <property type="protein sequence ID" value="MEO3691004.1"/>
    <property type="molecule type" value="Genomic_DNA"/>
</dbReference>
<dbReference type="InterPro" id="IPR001041">
    <property type="entry name" value="2Fe-2S_ferredoxin-type"/>
</dbReference>
<comment type="caution">
    <text evidence="6">The sequence shown here is derived from an EMBL/GenBank/DDBJ whole genome shotgun (WGS) entry which is preliminary data.</text>
</comment>
<keyword evidence="2" id="KW-0479">Metal-binding</keyword>
<organism evidence="6 7">
    <name type="scientific">Roseateles paludis</name>
    <dbReference type="NCBI Taxonomy" id="3145238"/>
    <lineage>
        <taxon>Bacteria</taxon>
        <taxon>Pseudomonadati</taxon>
        <taxon>Pseudomonadota</taxon>
        <taxon>Betaproteobacteria</taxon>
        <taxon>Burkholderiales</taxon>
        <taxon>Sphaerotilaceae</taxon>
        <taxon>Roseateles</taxon>
    </lineage>
</organism>
<dbReference type="PROSITE" id="PS51085">
    <property type="entry name" value="2FE2S_FER_2"/>
    <property type="match status" value="1"/>
</dbReference>
<keyword evidence="7" id="KW-1185">Reference proteome</keyword>
<dbReference type="InterPro" id="IPR051452">
    <property type="entry name" value="Diverse_Oxidoreductases"/>
</dbReference>
<name>A0ABV0FYJ2_9BURK</name>
<accession>A0ABV0FYJ2</accession>
<dbReference type="PANTHER" id="PTHR44379:SF2">
    <property type="entry name" value="BLR6218 PROTEIN"/>
    <property type="match status" value="1"/>
</dbReference>
<dbReference type="RefSeq" id="WP_347703847.1">
    <property type="nucleotide sequence ID" value="NZ_JBDPZD010000002.1"/>
</dbReference>
<evidence type="ECO:0000313" key="7">
    <source>
        <dbReference type="Proteomes" id="UP001495147"/>
    </source>
</evidence>
<keyword evidence="3" id="KW-0408">Iron</keyword>
<dbReference type="Pfam" id="PF01799">
    <property type="entry name" value="Fer2_2"/>
    <property type="match status" value="1"/>
</dbReference>
<evidence type="ECO:0000256" key="1">
    <source>
        <dbReference type="ARBA" id="ARBA00022714"/>
    </source>
</evidence>
<dbReference type="InterPro" id="IPR036010">
    <property type="entry name" value="2Fe-2S_ferredoxin-like_sf"/>
</dbReference>
<evidence type="ECO:0000256" key="2">
    <source>
        <dbReference type="ARBA" id="ARBA00022723"/>
    </source>
</evidence>
<protein>
    <submittedName>
        <fullName evidence="6">2Fe-2S iron-sulfur cluster-binding protein</fullName>
    </submittedName>
</protein>
<dbReference type="SUPFAM" id="SSF54292">
    <property type="entry name" value="2Fe-2S ferredoxin-like"/>
    <property type="match status" value="1"/>
</dbReference>
<dbReference type="Gene3D" id="3.10.20.30">
    <property type="match status" value="1"/>
</dbReference>
<evidence type="ECO:0000259" key="5">
    <source>
        <dbReference type="PROSITE" id="PS51085"/>
    </source>
</evidence>
<dbReference type="InterPro" id="IPR012675">
    <property type="entry name" value="Beta-grasp_dom_sf"/>
</dbReference>
<dbReference type="InterPro" id="IPR002888">
    <property type="entry name" value="2Fe-2S-bd"/>
</dbReference>
<reference evidence="6 7" key="1">
    <citation type="submission" date="2024-05" db="EMBL/GenBank/DDBJ databases">
        <title>Roseateles sp. DJS-2-20 16S ribosomal RNA gene Genome sequencing and assembly.</title>
        <authorList>
            <person name="Woo H."/>
        </authorList>
    </citation>
    <scope>NUCLEOTIDE SEQUENCE [LARGE SCALE GENOMIC DNA]</scope>
    <source>
        <strain evidence="6 7">DJS-2-20</strain>
    </source>
</reference>
<keyword evidence="1" id="KW-0001">2Fe-2S</keyword>
<evidence type="ECO:0000256" key="3">
    <source>
        <dbReference type="ARBA" id="ARBA00023004"/>
    </source>
</evidence>
<dbReference type="InterPro" id="IPR036884">
    <property type="entry name" value="2Fe-2S-bd_dom_sf"/>
</dbReference>
<keyword evidence="4" id="KW-0411">Iron-sulfur</keyword>
<sequence length="146" mass="15377">MPNYVLNVNGQDRPVTVSSSNMPLPWVLRDVLGLTGTKYGCGIEVCGACTVWVNGEPQKSCDIDVSSAAGKKITTIEGLSADRSHPAQKAWIAHQVPQCGFCQSGMLMSVAGAMKAGHHGSEIASEVNNLCVCGTYQRIKQAVAGL</sequence>
<dbReference type="Pfam" id="PF00111">
    <property type="entry name" value="Fer2"/>
    <property type="match status" value="1"/>
</dbReference>
<evidence type="ECO:0000256" key="4">
    <source>
        <dbReference type="ARBA" id="ARBA00023014"/>
    </source>
</evidence>
<gene>
    <name evidence="6" type="ORF">ABDJ85_05935</name>
</gene>
<evidence type="ECO:0000313" key="6">
    <source>
        <dbReference type="EMBL" id="MEO3691004.1"/>
    </source>
</evidence>
<dbReference type="Gene3D" id="1.10.150.120">
    <property type="entry name" value="[2Fe-2S]-binding domain"/>
    <property type="match status" value="1"/>
</dbReference>